<dbReference type="AlphaFoldDB" id="A0AAP2DJB9"/>
<sequence length="71" mass="8132">MIEVFKTNVKDRDHANMLVDQIHKVFEDYNANFDLEDCDRILRVRCTTGSVQPSLLINLLEGHGFSAEVLP</sequence>
<proteinExistence type="predicted"/>
<keyword evidence="2" id="KW-1185">Reference proteome</keyword>
<dbReference type="RefSeq" id="WP_254161903.1">
    <property type="nucleotide sequence ID" value="NZ_JAHESF010000005.1"/>
</dbReference>
<name>A0AAP2DJB9_9BACT</name>
<reference evidence="1 2" key="1">
    <citation type="submission" date="2021-05" db="EMBL/GenBank/DDBJ databases">
        <title>A Polyphasic approach of four new species of the genus Ohtaekwangia: Ohtaekwangia histidinii sp. nov., Ohtaekwangia cretensis sp. nov., Ohtaekwangia indiensis sp. nov., Ohtaekwangia reichenbachii sp. nov. from diverse environment.</title>
        <authorList>
            <person name="Octaviana S."/>
        </authorList>
    </citation>
    <scope>NUCLEOTIDE SEQUENCE [LARGE SCALE GENOMIC DNA]</scope>
    <source>
        <strain evidence="1 2">PWU4</strain>
    </source>
</reference>
<evidence type="ECO:0000313" key="1">
    <source>
        <dbReference type="EMBL" id="MBT1696619.1"/>
    </source>
</evidence>
<dbReference type="Proteomes" id="UP001319200">
    <property type="component" value="Unassembled WGS sequence"/>
</dbReference>
<accession>A0AAP2DJB9</accession>
<protein>
    <submittedName>
        <fullName evidence="1">Uncharacterized protein</fullName>
    </submittedName>
</protein>
<evidence type="ECO:0000313" key="2">
    <source>
        <dbReference type="Proteomes" id="UP001319200"/>
    </source>
</evidence>
<gene>
    <name evidence="1" type="ORF">KK083_07030</name>
</gene>
<dbReference type="EMBL" id="JAHESF010000005">
    <property type="protein sequence ID" value="MBT1696619.1"/>
    <property type="molecule type" value="Genomic_DNA"/>
</dbReference>
<organism evidence="1 2">
    <name type="scientific">Chryseosolibacter histidini</name>
    <dbReference type="NCBI Taxonomy" id="2782349"/>
    <lineage>
        <taxon>Bacteria</taxon>
        <taxon>Pseudomonadati</taxon>
        <taxon>Bacteroidota</taxon>
        <taxon>Cytophagia</taxon>
        <taxon>Cytophagales</taxon>
        <taxon>Chryseotaleaceae</taxon>
        <taxon>Chryseosolibacter</taxon>
    </lineage>
</organism>
<comment type="caution">
    <text evidence="1">The sequence shown here is derived from an EMBL/GenBank/DDBJ whole genome shotgun (WGS) entry which is preliminary data.</text>
</comment>